<feature type="domain" description="Aldehyde dehydrogenase" evidence="3">
    <location>
        <begin position="91"/>
        <end position="237"/>
    </location>
</feature>
<dbReference type="InterPro" id="IPR016162">
    <property type="entry name" value="Ald_DH_N"/>
</dbReference>
<dbReference type="EMBL" id="CAJOBA010005754">
    <property type="protein sequence ID" value="CAF3753671.1"/>
    <property type="molecule type" value="Genomic_DNA"/>
</dbReference>
<name>A0A8S2IKP7_9BILA</name>
<dbReference type="Proteomes" id="UP000677228">
    <property type="component" value="Unassembled WGS sequence"/>
</dbReference>
<proteinExistence type="inferred from homology"/>
<feature type="compositionally biased region" description="Polar residues" evidence="2">
    <location>
        <begin position="16"/>
        <end position="30"/>
    </location>
</feature>
<dbReference type="InterPro" id="IPR016163">
    <property type="entry name" value="Ald_DH_C"/>
</dbReference>
<evidence type="ECO:0000256" key="2">
    <source>
        <dbReference type="SAM" id="MobiDB-lite"/>
    </source>
</evidence>
<evidence type="ECO:0000259" key="3">
    <source>
        <dbReference type="Pfam" id="PF00171"/>
    </source>
</evidence>
<dbReference type="EMBL" id="CAJNOK010005748">
    <property type="protein sequence ID" value="CAF0983178.1"/>
    <property type="molecule type" value="Genomic_DNA"/>
</dbReference>
<protein>
    <recommendedName>
        <fullName evidence="3">Aldehyde dehydrogenase domain-containing protein</fullName>
    </recommendedName>
</protein>
<dbReference type="InterPro" id="IPR016161">
    <property type="entry name" value="Ald_DH/histidinol_DH"/>
</dbReference>
<dbReference type="PANTHER" id="PTHR11699">
    <property type="entry name" value="ALDEHYDE DEHYDROGENASE-RELATED"/>
    <property type="match status" value="1"/>
</dbReference>
<gene>
    <name evidence="4" type="ORF">OVA965_LOCUS13692</name>
    <name evidence="5" type="ORF">TMI583_LOCUS13695</name>
</gene>
<evidence type="ECO:0000256" key="1">
    <source>
        <dbReference type="ARBA" id="ARBA00009986"/>
    </source>
</evidence>
<feature type="region of interest" description="Disordered" evidence="2">
    <location>
        <begin position="13"/>
        <end position="38"/>
    </location>
</feature>
<evidence type="ECO:0000313" key="4">
    <source>
        <dbReference type="EMBL" id="CAF0983178.1"/>
    </source>
</evidence>
<dbReference type="SUPFAM" id="SSF53720">
    <property type="entry name" value="ALDH-like"/>
    <property type="match status" value="1"/>
</dbReference>
<evidence type="ECO:0000313" key="6">
    <source>
        <dbReference type="Proteomes" id="UP000682733"/>
    </source>
</evidence>
<dbReference type="Gene3D" id="3.40.309.10">
    <property type="entry name" value="Aldehyde Dehydrogenase, Chain A, domain 2"/>
    <property type="match status" value="1"/>
</dbReference>
<comment type="caution">
    <text evidence="5">The sequence shown here is derived from an EMBL/GenBank/DDBJ whole genome shotgun (WGS) entry which is preliminary data.</text>
</comment>
<dbReference type="AlphaFoldDB" id="A0A8S2IKP7"/>
<organism evidence="5 6">
    <name type="scientific">Didymodactylos carnosus</name>
    <dbReference type="NCBI Taxonomy" id="1234261"/>
    <lineage>
        <taxon>Eukaryota</taxon>
        <taxon>Metazoa</taxon>
        <taxon>Spiralia</taxon>
        <taxon>Gnathifera</taxon>
        <taxon>Rotifera</taxon>
        <taxon>Eurotatoria</taxon>
        <taxon>Bdelloidea</taxon>
        <taxon>Philodinida</taxon>
        <taxon>Philodinidae</taxon>
        <taxon>Didymodactylos</taxon>
    </lineage>
</organism>
<dbReference type="GO" id="GO:0016620">
    <property type="term" value="F:oxidoreductase activity, acting on the aldehyde or oxo group of donors, NAD or NADP as acceptor"/>
    <property type="evidence" value="ECO:0007669"/>
    <property type="project" value="InterPro"/>
</dbReference>
<dbReference type="Pfam" id="PF00171">
    <property type="entry name" value="Aldedh"/>
    <property type="match status" value="1"/>
</dbReference>
<dbReference type="Proteomes" id="UP000682733">
    <property type="component" value="Unassembled WGS sequence"/>
</dbReference>
<reference evidence="5" key="1">
    <citation type="submission" date="2021-02" db="EMBL/GenBank/DDBJ databases">
        <authorList>
            <person name="Nowell W R."/>
        </authorList>
    </citation>
    <scope>NUCLEOTIDE SEQUENCE</scope>
</reference>
<dbReference type="FunFam" id="3.40.309.10:FF:000001">
    <property type="entry name" value="Mitochondrial aldehyde dehydrogenase 2"/>
    <property type="match status" value="1"/>
</dbReference>
<sequence>MDDRAIAQCLQEDEYNQTNNRTSSWDNNNSTHDKKSEDAAAAAALENFQVNIDYKDGDNNNHNSNNFTSAQPMLQVLQQHDGDFTSDDYEINNEQFKKIMKYIESGKKQGAKLEFGGERVGKNGFFIQPTVFSNVKDDMDIATDEIFGPVMSILKYHDYDEVIKRANDTPFGLAAGVVTKDITRAMKFVAQLQVGTVWVNDYDAVINQLPFGGYKQSGHGRELGSYGLQEYYEIKTVVIKLI</sequence>
<dbReference type="InterPro" id="IPR015590">
    <property type="entry name" value="Aldehyde_DH_dom"/>
</dbReference>
<evidence type="ECO:0000313" key="5">
    <source>
        <dbReference type="EMBL" id="CAF3753671.1"/>
    </source>
</evidence>
<dbReference type="Gene3D" id="3.40.605.10">
    <property type="entry name" value="Aldehyde Dehydrogenase, Chain A, domain 1"/>
    <property type="match status" value="1"/>
</dbReference>
<accession>A0A8S2IKP7</accession>
<comment type="similarity">
    <text evidence="1">Belongs to the aldehyde dehydrogenase family.</text>
</comment>